<evidence type="ECO:0000256" key="6">
    <source>
        <dbReference type="ARBA" id="ARBA00023295"/>
    </source>
</evidence>
<keyword evidence="5" id="KW-0119">Carbohydrate metabolism</keyword>
<proteinExistence type="inferred from homology"/>
<comment type="caution">
    <text evidence="8">The sequence shown here is derived from an EMBL/GenBank/DDBJ whole genome shotgun (WGS) entry which is preliminary data.</text>
</comment>
<dbReference type="AlphaFoldDB" id="A0ABD0NLG5"/>
<sequence>YRCMNPCPVYERESKTLFLFFICVPIGVSEQDQRKNKKNQARLCYITSQDTGENWSKLIDLKDVIGEKEKNWATFGVGPGHGLQLKSNRLIIPAYAYYFDSKTKEPTSHAFTFYSDDKGHTWCVGNLIEVESNECQVAEIIDDSTLYCNARSKSGNRVEALSSSRGQEFHKTPQPLIETGSGCQGSVLKIQDPDKGTWLVYSHPTDKNDRKDLGIYVNKTPLDLKQWKLKDTINKGPSGYSDLAECAKTDYIACLMECGETKENEEIAFKFVKISDNMDSPQVDSP</sequence>
<comment type="similarity">
    <text evidence="2">Belongs to the glycosyl hydrolase 33 family.</text>
</comment>
<evidence type="ECO:0000256" key="4">
    <source>
        <dbReference type="ARBA" id="ARBA00022963"/>
    </source>
</evidence>
<dbReference type="Proteomes" id="UP001529510">
    <property type="component" value="Unassembled WGS sequence"/>
</dbReference>
<feature type="domain" description="Sialidase" evidence="7">
    <location>
        <begin position="2"/>
        <end position="248"/>
    </location>
</feature>
<evidence type="ECO:0000313" key="8">
    <source>
        <dbReference type="EMBL" id="KAL0162800.1"/>
    </source>
</evidence>
<dbReference type="GO" id="GO:0016042">
    <property type="term" value="P:lipid catabolic process"/>
    <property type="evidence" value="ECO:0007669"/>
    <property type="project" value="UniProtKB-KW"/>
</dbReference>
<dbReference type="InterPro" id="IPR036278">
    <property type="entry name" value="Sialidase_sf"/>
</dbReference>
<dbReference type="Pfam" id="PF13088">
    <property type="entry name" value="BNR_2"/>
    <property type="match status" value="1"/>
</dbReference>
<feature type="non-terminal residue" evidence="8">
    <location>
        <position position="1"/>
    </location>
</feature>
<protein>
    <recommendedName>
        <fullName evidence="3">exo-alpha-sialidase</fullName>
        <ecNumber evidence="3">3.2.1.18</ecNumber>
    </recommendedName>
</protein>
<keyword evidence="6" id="KW-0326">Glycosidase</keyword>
<evidence type="ECO:0000259" key="7">
    <source>
        <dbReference type="Pfam" id="PF13088"/>
    </source>
</evidence>
<dbReference type="InterPro" id="IPR011040">
    <property type="entry name" value="Sialidase"/>
</dbReference>
<keyword evidence="4" id="KW-0442">Lipid degradation</keyword>
<evidence type="ECO:0000256" key="2">
    <source>
        <dbReference type="ARBA" id="ARBA00009348"/>
    </source>
</evidence>
<reference evidence="8 9" key="1">
    <citation type="submission" date="2024-05" db="EMBL/GenBank/DDBJ databases">
        <title>Genome sequencing and assembly of Indian major carp, Cirrhinus mrigala (Hamilton, 1822).</title>
        <authorList>
            <person name="Mohindra V."/>
            <person name="Chowdhury L.M."/>
            <person name="Lal K."/>
            <person name="Jena J.K."/>
        </authorList>
    </citation>
    <scope>NUCLEOTIDE SEQUENCE [LARGE SCALE GENOMIC DNA]</scope>
    <source>
        <strain evidence="8">CM1030</strain>
        <tissue evidence="8">Blood</tissue>
    </source>
</reference>
<dbReference type="Gene3D" id="2.120.10.10">
    <property type="match status" value="1"/>
</dbReference>
<evidence type="ECO:0000256" key="1">
    <source>
        <dbReference type="ARBA" id="ARBA00000427"/>
    </source>
</evidence>
<dbReference type="CDD" id="cd15482">
    <property type="entry name" value="Sialidase_non-viral"/>
    <property type="match status" value="1"/>
</dbReference>
<evidence type="ECO:0000313" key="9">
    <source>
        <dbReference type="Proteomes" id="UP001529510"/>
    </source>
</evidence>
<dbReference type="PANTHER" id="PTHR10628">
    <property type="entry name" value="SIALIDASE"/>
    <property type="match status" value="1"/>
</dbReference>
<dbReference type="GO" id="GO:0004308">
    <property type="term" value="F:exo-alpha-sialidase activity"/>
    <property type="evidence" value="ECO:0007669"/>
    <property type="project" value="UniProtKB-EC"/>
</dbReference>
<evidence type="ECO:0000256" key="5">
    <source>
        <dbReference type="ARBA" id="ARBA00023277"/>
    </source>
</evidence>
<accession>A0ABD0NLG5</accession>
<dbReference type="InterPro" id="IPR026856">
    <property type="entry name" value="Sialidase_fam"/>
</dbReference>
<keyword evidence="9" id="KW-1185">Reference proteome</keyword>
<organism evidence="8 9">
    <name type="scientific">Cirrhinus mrigala</name>
    <name type="common">Mrigala</name>
    <dbReference type="NCBI Taxonomy" id="683832"/>
    <lineage>
        <taxon>Eukaryota</taxon>
        <taxon>Metazoa</taxon>
        <taxon>Chordata</taxon>
        <taxon>Craniata</taxon>
        <taxon>Vertebrata</taxon>
        <taxon>Euteleostomi</taxon>
        <taxon>Actinopterygii</taxon>
        <taxon>Neopterygii</taxon>
        <taxon>Teleostei</taxon>
        <taxon>Ostariophysi</taxon>
        <taxon>Cypriniformes</taxon>
        <taxon>Cyprinidae</taxon>
        <taxon>Labeoninae</taxon>
        <taxon>Labeonini</taxon>
        <taxon>Cirrhinus</taxon>
    </lineage>
</organism>
<evidence type="ECO:0000256" key="3">
    <source>
        <dbReference type="ARBA" id="ARBA00012733"/>
    </source>
</evidence>
<dbReference type="EC" id="3.2.1.18" evidence="3"/>
<name>A0ABD0NLG5_CIRMR</name>
<keyword evidence="4" id="KW-0443">Lipid metabolism</keyword>
<dbReference type="EMBL" id="JAMKFB020000021">
    <property type="protein sequence ID" value="KAL0162800.1"/>
    <property type="molecule type" value="Genomic_DNA"/>
</dbReference>
<dbReference type="PANTHER" id="PTHR10628:SF23">
    <property type="entry name" value="SIALIDASE-3"/>
    <property type="match status" value="1"/>
</dbReference>
<comment type="catalytic activity">
    <reaction evidence="1">
        <text>Hydrolysis of alpha-(2-&gt;3)-, alpha-(2-&gt;6)-, alpha-(2-&gt;8)- glycosidic linkages of terminal sialic acid residues in oligosaccharides, glycoproteins, glycolipids, colominic acid and synthetic substrates.</text>
        <dbReference type="EC" id="3.2.1.18"/>
    </reaction>
</comment>
<keyword evidence="6" id="KW-0378">Hydrolase</keyword>
<dbReference type="SUPFAM" id="SSF50939">
    <property type="entry name" value="Sialidases"/>
    <property type="match status" value="1"/>
</dbReference>
<gene>
    <name evidence="8" type="ORF">M9458_042196</name>
</gene>